<dbReference type="PANTHER" id="PTHR32419:SF6">
    <property type="entry name" value="GLUTATHIONE S-TRANSFERASE OMEGA-LIKE 1-RELATED"/>
    <property type="match status" value="1"/>
</dbReference>
<dbReference type="InterPro" id="IPR040079">
    <property type="entry name" value="Glutathione_S-Trfase"/>
</dbReference>
<dbReference type="PROSITE" id="PS50405">
    <property type="entry name" value="GST_CTER"/>
    <property type="match status" value="1"/>
</dbReference>
<feature type="binding site" evidence="2">
    <location>
        <begin position="142"/>
        <end position="143"/>
    </location>
    <ligand>
        <name>glutathione</name>
        <dbReference type="ChEBI" id="CHEBI:57925"/>
    </ligand>
</feature>
<dbReference type="InterPro" id="IPR047047">
    <property type="entry name" value="GST_Omega-like_C"/>
</dbReference>
<feature type="binding site" evidence="2">
    <location>
        <position position="96"/>
    </location>
    <ligand>
        <name>glutathione</name>
        <dbReference type="ChEBI" id="CHEBI:57925"/>
    </ligand>
</feature>
<accession>A0AAW7YBF2</accession>
<evidence type="ECO:0000259" key="4">
    <source>
        <dbReference type="PROSITE" id="PS50405"/>
    </source>
</evidence>
<keyword evidence="5" id="KW-0560">Oxidoreductase</keyword>
<dbReference type="InterPro" id="IPR004045">
    <property type="entry name" value="Glutathione_S-Trfase_N"/>
</dbReference>
<evidence type="ECO:0000256" key="3">
    <source>
        <dbReference type="PIRSR" id="PIRSR015753-3"/>
    </source>
</evidence>
<dbReference type="EC" id="1.8.5.-" evidence="5"/>
<dbReference type="SFLD" id="SFLDG01148">
    <property type="entry name" value="Xi_(cytGST)"/>
    <property type="match status" value="1"/>
</dbReference>
<sequence>MGKLVNGVWHDIWYDTKESEGKFVREDAGFRDWVTADGEPGPQGQHGFQAESGRYHLYVSLACPWAHRALIFRQLKQLEEHIGVTVVSPDMLTEGWVFDEPEPNYGLMYLHQLYSKAKPDYTGRVTVPVLWDKQTQTIVSNESSEIIRMFNQAFDALTGNHDDYYPYHLATEVDKWNDFIYPAINNGVYRCGFATTQAAYEEAFDGLFTALDRVDHHLSTHRYLAGDSITEADWRLFTTLIRFDAVYVGHFKCNRQRIADYAHLSGYVKELYQYAQIAETVDFYHIKRHYYASHSTINPTRIIPLGPELDLLSSHGRGIHREM</sequence>
<dbReference type="SUPFAM" id="SSF52833">
    <property type="entry name" value="Thioredoxin-like"/>
    <property type="match status" value="1"/>
</dbReference>
<dbReference type="SFLD" id="SFLDS00019">
    <property type="entry name" value="Glutathione_Transferase_(cytos"/>
    <property type="match status" value="1"/>
</dbReference>
<protein>
    <submittedName>
        <fullName evidence="5">Glutathione S-transferase family protein</fullName>
        <ecNumber evidence="5">1.8.5.-</ecNumber>
    </submittedName>
</protein>
<dbReference type="GO" id="GO:0005737">
    <property type="term" value="C:cytoplasm"/>
    <property type="evidence" value="ECO:0007669"/>
    <property type="project" value="TreeGrafter"/>
</dbReference>
<dbReference type="GO" id="GO:0004364">
    <property type="term" value="F:glutathione transferase activity"/>
    <property type="evidence" value="ECO:0007669"/>
    <property type="project" value="InterPro"/>
</dbReference>
<gene>
    <name evidence="5" type="ORF">Q4568_17490</name>
</gene>
<dbReference type="InterPro" id="IPR036282">
    <property type="entry name" value="Glutathione-S-Trfase_C_sf"/>
</dbReference>
<proteinExistence type="predicted"/>
<evidence type="ECO:0000313" key="5">
    <source>
        <dbReference type="EMBL" id="MDO6544337.1"/>
    </source>
</evidence>
<dbReference type="SUPFAM" id="SSF47616">
    <property type="entry name" value="GST C-terminal domain-like"/>
    <property type="match status" value="1"/>
</dbReference>
<evidence type="ECO:0000256" key="1">
    <source>
        <dbReference type="PIRSR" id="PIRSR015753-1"/>
    </source>
</evidence>
<organism evidence="5 6">
    <name type="scientific">Photobacterium sanguinicancri</name>
    <dbReference type="NCBI Taxonomy" id="875932"/>
    <lineage>
        <taxon>Bacteria</taxon>
        <taxon>Pseudomonadati</taxon>
        <taxon>Pseudomonadota</taxon>
        <taxon>Gammaproteobacteria</taxon>
        <taxon>Vibrionales</taxon>
        <taxon>Vibrionaceae</taxon>
        <taxon>Photobacterium</taxon>
    </lineage>
</organism>
<dbReference type="Gene3D" id="1.20.1050.10">
    <property type="match status" value="1"/>
</dbReference>
<dbReference type="Pfam" id="PF13409">
    <property type="entry name" value="GST_N_2"/>
    <property type="match status" value="1"/>
</dbReference>
<dbReference type="GO" id="GO:0016491">
    <property type="term" value="F:oxidoreductase activity"/>
    <property type="evidence" value="ECO:0007669"/>
    <property type="project" value="UniProtKB-KW"/>
</dbReference>
<comment type="caution">
    <text evidence="5">The sequence shown here is derived from an EMBL/GenBank/DDBJ whole genome shotgun (WGS) entry which is preliminary data.</text>
</comment>
<dbReference type="CDD" id="cd03190">
    <property type="entry name" value="GST_C_Omega_like"/>
    <property type="match status" value="1"/>
</dbReference>
<reference evidence="5" key="1">
    <citation type="submission" date="2023-07" db="EMBL/GenBank/DDBJ databases">
        <title>Genome content predicts the carbon catabolic preferences of heterotrophic bacteria.</title>
        <authorList>
            <person name="Gralka M."/>
        </authorList>
    </citation>
    <scope>NUCLEOTIDE SEQUENCE</scope>
    <source>
        <strain evidence="5">G2M05</strain>
    </source>
</reference>
<dbReference type="InterPro" id="IPR036249">
    <property type="entry name" value="Thioredoxin-like_sf"/>
</dbReference>
<dbReference type="Pfam" id="PF13410">
    <property type="entry name" value="GST_C_2"/>
    <property type="match status" value="1"/>
</dbReference>
<dbReference type="InterPro" id="IPR016639">
    <property type="entry name" value="GST_Omega/GSH"/>
</dbReference>
<dbReference type="EMBL" id="JAUOPU010000022">
    <property type="protein sequence ID" value="MDO6544337.1"/>
    <property type="molecule type" value="Genomic_DNA"/>
</dbReference>
<dbReference type="Proteomes" id="UP001170624">
    <property type="component" value="Unassembled WGS sequence"/>
</dbReference>
<feature type="site" description="Lowers pKa of active site Cys" evidence="3">
    <location>
        <position position="290"/>
    </location>
</feature>
<dbReference type="SFLD" id="SFLDG01206">
    <property type="entry name" value="Xi.1"/>
    <property type="match status" value="1"/>
</dbReference>
<feature type="domain" description="GST C-terminal" evidence="4">
    <location>
        <begin position="166"/>
        <end position="293"/>
    </location>
</feature>
<dbReference type="AlphaFoldDB" id="A0AAW7YBF2"/>
<evidence type="ECO:0000313" key="6">
    <source>
        <dbReference type="Proteomes" id="UP001170624"/>
    </source>
</evidence>
<evidence type="ECO:0000256" key="2">
    <source>
        <dbReference type="PIRSR" id="PIRSR015753-2"/>
    </source>
</evidence>
<dbReference type="PANTHER" id="PTHR32419">
    <property type="entry name" value="GLUTATHIONYL-HYDROQUINONE REDUCTASE"/>
    <property type="match status" value="1"/>
</dbReference>
<feature type="binding site" evidence="2">
    <location>
        <begin position="124"/>
        <end position="127"/>
    </location>
    <ligand>
        <name>glutathione</name>
        <dbReference type="ChEBI" id="CHEBI:57925"/>
    </ligand>
</feature>
<feature type="active site" description="Proton donor/acceptor" evidence="1">
    <location>
        <position position="189"/>
    </location>
</feature>
<dbReference type="FunFam" id="3.40.30.10:FF:000058">
    <property type="entry name" value="Glutathione S-transferase, omega"/>
    <property type="match status" value="1"/>
</dbReference>
<name>A0AAW7YBF2_9GAMM</name>
<dbReference type="RefSeq" id="WP_303500734.1">
    <property type="nucleotide sequence ID" value="NZ_JAUOPU010000022.1"/>
</dbReference>
<feature type="active site" description="Nucleophile" evidence="1">
    <location>
        <position position="63"/>
    </location>
</feature>
<dbReference type="Gene3D" id="3.40.30.10">
    <property type="entry name" value="Glutaredoxin"/>
    <property type="match status" value="1"/>
</dbReference>
<dbReference type="InterPro" id="IPR010987">
    <property type="entry name" value="Glutathione-S-Trfase_C-like"/>
</dbReference>
<dbReference type="PIRSF" id="PIRSF015753">
    <property type="entry name" value="GST"/>
    <property type="match status" value="1"/>
</dbReference>
<feature type="site" description="Lowers pKa of active site Cys" evidence="3">
    <location>
        <position position="247"/>
    </location>
</feature>